<feature type="transmembrane region" description="Helical" evidence="9">
    <location>
        <begin position="12"/>
        <end position="35"/>
    </location>
</feature>
<accession>A0A545TDW7</accession>
<keyword evidence="13" id="KW-1185">Reference proteome</keyword>
<evidence type="ECO:0000256" key="2">
    <source>
        <dbReference type="ARBA" id="ARBA00022692"/>
    </source>
</evidence>
<evidence type="ECO:0000256" key="1">
    <source>
        <dbReference type="ARBA" id="ARBA00004141"/>
    </source>
</evidence>
<name>A0A545TDW7_9GAMM</name>
<evidence type="ECO:0000313" key="13">
    <source>
        <dbReference type="Proteomes" id="UP000317839"/>
    </source>
</evidence>
<evidence type="ECO:0000256" key="9">
    <source>
        <dbReference type="SAM" id="Phobius"/>
    </source>
</evidence>
<comment type="caution">
    <text evidence="12">The sequence shown here is derived from an EMBL/GenBank/DDBJ whole genome shotgun (WGS) entry which is preliminary data.</text>
</comment>
<dbReference type="InterPro" id="IPR004089">
    <property type="entry name" value="MCPsignal_dom"/>
</dbReference>
<evidence type="ECO:0000256" key="6">
    <source>
        <dbReference type="ARBA" id="ARBA00029447"/>
    </source>
</evidence>
<dbReference type="PROSITE" id="PS50885">
    <property type="entry name" value="HAMP"/>
    <property type="match status" value="1"/>
</dbReference>
<dbReference type="SUPFAM" id="SSF58104">
    <property type="entry name" value="Methyl-accepting chemotaxis protein (MCP) signaling domain"/>
    <property type="match status" value="1"/>
</dbReference>
<comment type="similarity">
    <text evidence="6">Belongs to the methyl-accepting chemotaxis (MCP) protein family.</text>
</comment>
<feature type="domain" description="HAMP" evidence="11">
    <location>
        <begin position="208"/>
        <end position="262"/>
    </location>
</feature>
<evidence type="ECO:0000259" key="11">
    <source>
        <dbReference type="PROSITE" id="PS50885"/>
    </source>
</evidence>
<dbReference type="PRINTS" id="PR00260">
    <property type="entry name" value="CHEMTRNSDUCR"/>
</dbReference>
<dbReference type="InterPro" id="IPR004090">
    <property type="entry name" value="Chemotax_Me-accpt_rcpt"/>
</dbReference>
<dbReference type="Pfam" id="PF00672">
    <property type="entry name" value="HAMP"/>
    <property type="match status" value="1"/>
</dbReference>
<dbReference type="Proteomes" id="UP000317839">
    <property type="component" value="Unassembled WGS sequence"/>
</dbReference>
<dbReference type="EMBL" id="VIKR01000002">
    <property type="protein sequence ID" value="TQV75415.1"/>
    <property type="molecule type" value="Genomic_DNA"/>
</dbReference>
<evidence type="ECO:0000256" key="8">
    <source>
        <dbReference type="SAM" id="Coils"/>
    </source>
</evidence>
<sequence length="539" mass="58788">MDFFAKQSIRLKILLIPIVGAIGFLVYLLVSLTAMNQNLDKLTNAKDVQFPLLQISATSLTKLENIKQTLADAAGMGEADKLEAANAIYNQLKNELRRAASVDNSNGQVINQLIAELDSYYSQAYSLSKRIVDGTADFSKLAEQSQQMTDKLTALQSNLTNFNTARNSDFVEAFDDVRSNTEATVQLGITIGIVTIVFLFVVSVPISFAIKNSLEDIKNSMRSIAEEDGDLTRRINTTSKDEIGQLVHWFNIFIEKLQTAIKQTVDTARPLAETATHIKELTTQSQVIFNQQYESSHQANTSVEAMNQSVERISNNASNASTCANEAQQGANKGLEDVQKTINSIQELAKNIADSSETVVLLEQGSSKVNVVLDVIKGIAEQTNLLALNAAIEAARAGEQGRGFAVVADEVRNLASRTQESTEEINQILEGLQVSAKDAVTKMESSRTQVNRSVEQAGDAGESLQAITSTVSEISQMNEEIAADTNQQIEISNHLVESVADIQEKTKQSNESSDELANVSERLAELASVLESITKQFKV</sequence>
<dbReference type="RefSeq" id="WP_142942029.1">
    <property type="nucleotide sequence ID" value="NZ_VIKR01000002.1"/>
</dbReference>
<keyword evidence="2 9" id="KW-0812">Transmembrane</keyword>
<dbReference type="FunFam" id="1.10.287.950:FF:000001">
    <property type="entry name" value="Methyl-accepting chemotaxis sensory transducer"/>
    <property type="match status" value="1"/>
</dbReference>
<protein>
    <submittedName>
        <fullName evidence="12">HAMP domain-containing protein</fullName>
    </submittedName>
</protein>
<dbReference type="Gene3D" id="1.10.287.950">
    <property type="entry name" value="Methyl-accepting chemotaxis protein"/>
    <property type="match status" value="1"/>
</dbReference>
<dbReference type="PROSITE" id="PS50111">
    <property type="entry name" value="CHEMOTAXIS_TRANSDUC_2"/>
    <property type="match status" value="1"/>
</dbReference>
<dbReference type="PANTHER" id="PTHR32089">
    <property type="entry name" value="METHYL-ACCEPTING CHEMOTAXIS PROTEIN MCPB"/>
    <property type="match status" value="1"/>
</dbReference>
<feature type="coiled-coil region" evidence="8">
    <location>
        <begin position="502"/>
        <end position="536"/>
    </location>
</feature>
<reference evidence="12 13" key="1">
    <citation type="submission" date="2019-06" db="EMBL/GenBank/DDBJ databases">
        <title>Draft genome of Aliikangiella marina GYP-15.</title>
        <authorList>
            <person name="Wang G."/>
        </authorList>
    </citation>
    <scope>NUCLEOTIDE SEQUENCE [LARGE SCALE GENOMIC DNA]</scope>
    <source>
        <strain evidence="12 13">GYP-15</strain>
    </source>
</reference>
<keyword evidence="3 9" id="KW-1133">Transmembrane helix</keyword>
<gene>
    <name evidence="12" type="ORF">FLL45_10825</name>
</gene>
<proteinExistence type="inferred from homology"/>
<evidence type="ECO:0000256" key="3">
    <source>
        <dbReference type="ARBA" id="ARBA00022989"/>
    </source>
</evidence>
<dbReference type="GO" id="GO:0006935">
    <property type="term" value="P:chemotaxis"/>
    <property type="evidence" value="ECO:0007669"/>
    <property type="project" value="InterPro"/>
</dbReference>
<dbReference type="InterPro" id="IPR003660">
    <property type="entry name" value="HAMP_dom"/>
</dbReference>
<dbReference type="OrthoDB" id="6376221at2"/>
<keyword evidence="4 9" id="KW-0472">Membrane</keyword>
<evidence type="ECO:0000256" key="7">
    <source>
        <dbReference type="PROSITE-ProRule" id="PRU00284"/>
    </source>
</evidence>
<dbReference type="CDD" id="cd11386">
    <property type="entry name" value="MCP_signal"/>
    <property type="match status" value="1"/>
</dbReference>
<organism evidence="12 13">
    <name type="scientific">Aliikangiella marina</name>
    <dbReference type="NCBI Taxonomy" id="1712262"/>
    <lineage>
        <taxon>Bacteria</taxon>
        <taxon>Pseudomonadati</taxon>
        <taxon>Pseudomonadota</taxon>
        <taxon>Gammaproteobacteria</taxon>
        <taxon>Oceanospirillales</taxon>
        <taxon>Pleioneaceae</taxon>
        <taxon>Aliikangiella</taxon>
    </lineage>
</organism>
<feature type="domain" description="Methyl-accepting transducer" evidence="10">
    <location>
        <begin position="267"/>
        <end position="503"/>
    </location>
</feature>
<dbReference type="AlphaFoldDB" id="A0A545TDW7"/>
<dbReference type="SMART" id="SM00283">
    <property type="entry name" value="MA"/>
    <property type="match status" value="1"/>
</dbReference>
<dbReference type="Pfam" id="PF00015">
    <property type="entry name" value="MCPsignal"/>
    <property type="match status" value="1"/>
</dbReference>
<keyword evidence="8" id="KW-0175">Coiled coil</keyword>
<evidence type="ECO:0000313" key="12">
    <source>
        <dbReference type="EMBL" id="TQV75415.1"/>
    </source>
</evidence>
<dbReference type="PANTHER" id="PTHR32089:SF119">
    <property type="entry name" value="METHYL-ACCEPTING CHEMOTAXIS PROTEIN CTPL"/>
    <property type="match status" value="1"/>
</dbReference>
<feature type="transmembrane region" description="Helical" evidence="9">
    <location>
        <begin position="187"/>
        <end position="210"/>
    </location>
</feature>
<evidence type="ECO:0000256" key="4">
    <source>
        <dbReference type="ARBA" id="ARBA00023136"/>
    </source>
</evidence>
<keyword evidence="5 7" id="KW-0807">Transducer</keyword>
<dbReference type="GO" id="GO:0016020">
    <property type="term" value="C:membrane"/>
    <property type="evidence" value="ECO:0007669"/>
    <property type="project" value="UniProtKB-SubCell"/>
</dbReference>
<dbReference type="CDD" id="cd06225">
    <property type="entry name" value="HAMP"/>
    <property type="match status" value="1"/>
</dbReference>
<dbReference type="GO" id="GO:0004888">
    <property type="term" value="F:transmembrane signaling receptor activity"/>
    <property type="evidence" value="ECO:0007669"/>
    <property type="project" value="InterPro"/>
</dbReference>
<comment type="subcellular location">
    <subcellularLocation>
        <location evidence="1">Membrane</location>
        <topology evidence="1">Multi-pass membrane protein</topology>
    </subcellularLocation>
</comment>
<dbReference type="GO" id="GO:0007165">
    <property type="term" value="P:signal transduction"/>
    <property type="evidence" value="ECO:0007669"/>
    <property type="project" value="UniProtKB-KW"/>
</dbReference>
<evidence type="ECO:0000259" key="10">
    <source>
        <dbReference type="PROSITE" id="PS50111"/>
    </source>
</evidence>
<dbReference type="SMART" id="SM00304">
    <property type="entry name" value="HAMP"/>
    <property type="match status" value="1"/>
</dbReference>
<evidence type="ECO:0000256" key="5">
    <source>
        <dbReference type="ARBA" id="ARBA00023224"/>
    </source>
</evidence>